<dbReference type="RefSeq" id="WP_108436458.1">
    <property type="nucleotide sequence ID" value="NZ_CP028918.1"/>
</dbReference>
<dbReference type="KEGG" id="geh:HYN69_15065"/>
<dbReference type="Pfam" id="PF02310">
    <property type="entry name" value="B12-binding"/>
    <property type="match status" value="1"/>
</dbReference>
<dbReference type="PROSITE" id="PS51332">
    <property type="entry name" value="B12_BINDING"/>
    <property type="match status" value="1"/>
</dbReference>
<protein>
    <submittedName>
        <fullName evidence="2">Cobalamin-binding protein</fullName>
    </submittedName>
</protein>
<dbReference type="InterPro" id="IPR006158">
    <property type="entry name" value="Cobalamin-bd"/>
</dbReference>
<accession>A0A2S0UPC6</accession>
<reference evidence="2 3" key="1">
    <citation type="submission" date="2018-04" db="EMBL/GenBank/DDBJ databases">
        <title>Genome sequencing of Gemmobacter.</title>
        <authorList>
            <person name="Yi H."/>
            <person name="Baek M.-G."/>
        </authorList>
    </citation>
    <scope>NUCLEOTIDE SEQUENCE [LARGE SCALE GENOMIC DNA]</scope>
    <source>
        <strain evidence="2 3">HYN0069</strain>
    </source>
</reference>
<evidence type="ECO:0000259" key="1">
    <source>
        <dbReference type="PROSITE" id="PS51332"/>
    </source>
</evidence>
<dbReference type="GO" id="GO:0031419">
    <property type="term" value="F:cobalamin binding"/>
    <property type="evidence" value="ECO:0007669"/>
    <property type="project" value="InterPro"/>
</dbReference>
<organism evidence="2 3">
    <name type="scientific">Paragemmobacter aquarius</name>
    <dbReference type="NCBI Taxonomy" id="2169400"/>
    <lineage>
        <taxon>Bacteria</taxon>
        <taxon>Pseudomonadati</taxon>
        <taxon>Pseudomonadota</taxon>
        <taxon>Alphaproteobacteria</taxon>
        <taxon>Rhodobacterales</taxon>
        <taxon>Paracoccaceae</taxon>
        <taxon>Paragemmobacter</taxon>
    </lineage>
</organism>
<dbReference type="OrthoDB" id="5498228at2"/>
<dbReference type="AlphaFoldDB" id="A0A2S0UPC6"/>
<dbReference type="Gene3D" id="3.40.50.280">
    <property type="entry name" value="Cobalamin-binding domain"/>
    <property type="match status" value="1"/>
</dbReference>
<keyword evidence="3" id="KW-1185">Reference proteome</keyword>
<evidence type="ECO:0000313" key="3">
    <source>
        <dbReference type="Proteomes" id="UP000244496"/>
    </source>
</evidence>
<evidence type="ECO:0000313" key="2">
    <source>
        <dbReference type="EMBL" id="AWB49641.1"/>
    </source>
</evidence>
<name>A0A2S0UPC6_9RHOB</name>
<gene>
    <name evidence="2" type="ORF">HYN69_15065</name>
</gene>
<sequence>MNASDPISAELLNRALSAVEGARHKLPEDALRILAQEVLERVARQSPLQPAIPAPACEIEALCTALLSDDRQAASDFVLHAQARGIAQDVICLSYLAVAASRLGEMWDQDRVSFLQVTVAVGRIYALMRSLRRNTPVPPLIEARTATFVSVPGEDHTLGVAMAAELLRTKGWNIHLLLGLGHNRLVDELAATQPRLVGISASGKRSLASLTRLLVAIKLSMPASRILVCGHIDPEDIDMIGISGADSVAIGFEAAAAELERMSHLPVA</sequence>
<dbReference type="GO" id="GO:0046872">
    <property type="term" value="F:metal ion binding"/>
    <property type="evidence" value="ECO:0007669"/>
    <property type="project" value="InterPro"/>
</dbReference>
<dbReference type="SUPFAM" id="SSF52242">
    <property type="entry name" value="Cobalamin (vitamin B12)-binding domain"/>
    <property type="match status" value="1"/>
</dbReference>
<proteinExistence type="predicted"/>
<dbReference type="InterPro" id="IPR036724">
    <property type="entry name" value="Cobalamin-bd_sf"/>
</dbReference>
<feature type="domain" description="B12-binding" evidence="1">
    <location>
        <begin position="143"/>
        <end position="268"/>
    </location>
</feature>
<dbReference type="Proteomes" id="UP000244496">
    <property type="component" value="Chromosome"/>
</dbReference>
<dbReference type="EMBL" id="CP028918">
    <property type="protein sequence ID" value="AWB49641.1"/>
    <property type="molecule type" value="Genomic_DNA"/>
</dbReference>